<keyword evidence="3" id="KW-1185">Reference proteome</keyword>
<name>A0A9D4LS06_DREPO</name>
<proteinExistence type="predicted"/>
<sequence length="89" mass="10348">MKSVKALPRYGSGRTERRKDRKTDGQRHNNIPPPMAGDNKEKILKWFQDLEEYITKEVGDAYLLHDPSRIYNADETGISICQTKTKQIR</sequence>
<accession>A0A9D4LS06</accession>
<feature type="compositionally biased region" description="Basic and acidic residues" evidence="1">
    <location>
        <begin position="14"/>
        <end position="27"/>
    </location>
</feature>
<protein>
    <submittedName>
        <fullName evidence="2">Uncharacterized protein</fullName>
    </submittedName>
</protein>
<gene>
    <name evidence="2" type="ORF">DPMN_025962</name>
</gene>
<evidence type="ECO:0000313" key="2">
    <source>
        <dbReference type="EMBL" id="KAH3862986.1"/>
    </source>
</evidence>
<organism evidence="2 3">
    <name type="scientific">Dreissena polymorpha</name>
    <name type="common">Zebra mussel</name>
    <name type="synonym">Mytilus polymorpha</name>
    <dbReference type="NCBI Taxonomy" id="45954"/>
    <lineage>
        <taxon>Eukaryota</taxon>
        <taxon>Metazoa</taxon>
        <taxon>Spiralia</taxon>
        <taxon>Lophotrochozoa</taxon>
        <taxon>Mollusca</taxon>
        <taxon>Bivalvia</taxon>
        <taxon>Autobranchia</taxon>
        <taxon>Heteroconchia</taxon>
        <taxon>Euheterodonta</taxon>
        <taxon>Imparidentia</taxon>
        <taxon>Neoheterodontei</taxon>
        <taxon>Myida</taxon>
        <taxon>Dreissenoidea</taxon>
        <taxon>Dreissenidae</taxon>
        <taxon>Dreissena</taxon>
    </lineage>
</organism>
<comment type="caution">
    <text evidence="2">The sequence shown here is derived from an EMBL/GenBank/DDBJ whole genome shotgun (WGS) entry which is preliminary data.</text>
</comment>
<feature type="region of interest" description="Disordered" evidence="1">
    <location>
        <begin position="1"/>
        <end position="39"/>
    </location>
</feature>
<reference evidence="2" key="1">
    <citation type="journal article" date="2019" name="bioRxiv">
        <title>The Genome of the Zebra Mussel, Dreissena polymorpha: A Resource for Invasive Species Research.</title>
        <authorList>
            <person name="McCartney M.A."/>
            <person name="Auch B."/>
            <person name="Kono T."/>
            <person name="Mallez S."/>
            <person name="Zhang Y."/>
            <person name="Obille A."/>
            <person name="Becker A."/>
            <person name="Abrahante J.E."/>
            <person name="Garbe J."/>
            <person name="Badalamenti J.P."/>
            <person name="Herman A."/>
            <person name="Mangelson H."/>
            <person name="Liachko I."/>
            <person name="Sullivan S."/>
            <person name="Sone E.D."/>
            <person name="Koren S."/>
            <person name="Silverstein K.A.T."/>
            <person name="Beckman K.B."/>
            <person name="Gohl D.M."/>
        </authorList>
    </citation>
    <scope>NUCLEOTIDE SEQUENCE</scope>
    <source>
        <strain evidence="2">Duluth1</strain>
        <tissue evidence="2">Whole animal</tissue>
    </source>
</reference>
<dbReference type="Proteomes" id="UP000828390">
    <property type="component" value="Unassembled WGS sequence"/>
</dbReference>
<dbReference type="EMBL" id="JAIWYP010000002">
    <property type="protein sequence ID" value="KAH3862986.1"/>
    <property type="molecule type" value="Genomic_DNA"/>
</dbReference>
<evidence type="ECO:0000313" key="3">
    <source>
        <dbReference type="Proteomes" id="UP000828390"/>
    </source>
</evidence>
<dbReference type="AlphaFoldDB" id="A0A9D4LS06"/>
<reference evidence="2" key="2">
    <citation type="submission" date="2020-11" db="EMBL/GenBank/DDBJ databases">
        <authorList>
            <person name="McCartney M.A."/>
            <person name="Auch B."/>
            <person name="Kono T."/>
            <person name="Mallez S."/>
            <person name="Becker A."/>
            <person name="Gohl D.M."/>
            <person name="Silverstein K.A.T."/>
            <person name="Koren S."/>
            <person name="Bechman K.B."/>
            <person name="Herman A."/>
            <person name="Abrahante J.E."/>
            <person name="Garbe J."/>
        </authorList>
    </citation>
    <scope>NUCLEOTIDE SEQUENCE</scope>
    <source>
        <strain evidence="2">Duluth1</strain>
        <tissue evidence="2">Whole animal</tissue>
    </source>
</reference>
<evidence type="ECO:0000256" key="1">
    <source>
        <dbReference type="SAM" id="MobiDB-lite"/>
    </source>
</evidence>